<dbReference type="PANTHER" id="PTHR11431:SF127">
    <property type="entry name" value="BACTERIAL NON-HEME FERRITIN"/>
    <property type="match status" value="1"/>
</dbReference>
<gene>
    <name evidence="8" type="ORF">GCM10011410_16390</name>
</gene>
<dbReference type="InterPro" id="IPR001519">
    <property type="entry name" value="Ferritin"/>
</dbReference>
<feature type="binding site" evidence="5">
    <location>
        <position position="149"/>
    </location>
    <ligand>
        <name>Fe cation</name>
        <dbReference type="ChEBI" id="CHEBI:24875"/>
        <label>1</label>
    </ligand>
</feature>
<organism evidence="8 9">
    <name type="scientific">Hoyosella rhizosphaerae</name>
    <dbReference type="NCBI Taxonomy" id="1755582"/>
    <lineage>
        <taxon>Bacteria</taxon>
        <taxon>Bacillati</taxon>
        <taxon>Actinomycetota</taxon>
        <taxon>Actinomycetes</taxon>
        <taxon>Mycobacteriales</taxon>
        <taxon>Hoyosellaceae</taxon>
        <taxon>Hoyosella</taxon>
    </lineage>
</organism>
<name>A0A916XEI6_9ACTN</name>
<feature type="binding site" evidence="5">
    <location>
        <position position="39"/>
    </location>
    <ligand>
        <name>Fe cation</name>
        <dbReference type="ChEBI" id="CHEBI:24875"/>
        <label>1</label>
    </ligand>
</feature>
<reference evidence="8" key="2">
    <citation type="submission" date="2020-09" db="EMBL/GenBank/DDBJ databases">
        <authorList>
            <person name="Sun Q."/>
            <person name="Zhou Y."/>
        </authorList>
    </citation>
    <scope>NUCLEOTIDE SEQUENCE</scope>
    <source>
        <strain evidence="8">CGMCC 1.15478</strain>
    </source>
</reference>
<dbReference type="GO" id="GO:0008199">
    <property type="term" value="F:ferric iron binding"/>
    <property type="evidence" value="ECO:0007669"/>
    <property type="project" value="InterPro"/>
</dbReference>
<evidence type="ECO:0000256" key="6">
    <source>
        <dbReference type="RuleBase" id="RU361145"/>
    </source>
</evidence>
<dbReference type="Pfam" id="PF00210">
    <property type="entry name" value="Ferritin"/>
    <property type="match status" value="1"/>
</dbReference>
<dbReference type="GO" id="GO:0006879">
    <property type="term" value="P:intracellular iron ion homeostasis"/>
    <property type="evidence" value="ECO:0007669"/>
    <property type="project" value="UniProtKB-KW"/>
</dbReference>
<evidence type="ECO:0000313" key="8">
    <source>
        <dbReference type="EMBL" id="GGC64568.1"/>
    </source>
</evidence>
<reference evidence="8" key="1">
    <citation type="journal article" date="2014" name="Int. J. Syst. Evol. Microbiol.">
        <title>Complete genome sequence of Corynebacterium casei LMG S-19264T (=DSM 44701T), isolated from a smear-ripened cheese.</title>
        <authorList>
            <consortium name="US DOE Joint Genome Institute (JGI-PGF)"/>
            <person name="Walter F."/>
            <person name="Albersmeier A."/>
            <person name="Kalinowski J."/>
            <person name="Ruckert C."/>
        </authorList>
    </citation>
    <scope>NUCLEOTIDE SEQUENCE</scope>
    <source>
        <strain evidence="8">CGMCC 1.15478</strain>
    </source>
</reference>
<dbReference type="GO" id="GO:0005829">
    <property type="term" value="C:cytosol"/>
    <property type="evidence" value="ECO:0007669"/>
    <property type="project" value="TreeGrafter"/>
</dbReference>
<feature type="binding site" evidence="5">
    <location>
        <position position="116"/>
    </location>
    <ligand>
        <name>Fe cation</name>
        <dbReference type="ChEBI" id="CHEBI:24875"/>
        <label>1</label>
    </ligand>
</feature>
<dbReference type="CDD" id="cd01055">
    <property type="entry name" value="Nonheme_Ferritin"/>
    <property type="match status" value="1"/>
</dbReference>
<evidence type="ECO:0000256" key="5">
    <source>
        <dbReference type="PIRSR" id="PIRSR601519-1"/>
    </source>
</evidence>
<comment type="caution">
    <text evidence="8">The sequence shown here is derived from an EMBL/GenBank/DDBJ whole genome shotgun (WGS) entry which is preliminary data.</text>
</comment>
<accession>A0A916XEI6</accession>
<evidence type="ECO:0000256" key="3">
    <source>
        <dbReference type="ARBA" id="ARBA00023002"/>
    </source>
</evidence>
<evidence type="ECO:0000256" key="1">
    <source>
        <dbReference type="ARBA" id="ARBA00022434"/>
    </source>
</evidence>
<keyword evidence="2 5" id="KW-0479">Metal-binding</keyword>
<feature type="binding site" evidence="5">
    <location>
        <position position="75"/>
    </location>
    <ligand>
        <name>Fe cation</name>
        <dbReference type="ChEBI" id="CHEBI:24875"/>
        <label>1</label>
    </ligand>
</feature>
<dbReference type="InterPro" id="IPR008331">
    <property type="entry name" value="Ferritin_DPS_dom"/>
</dbReference>
<dbReference type="InterPro" id="IPR009078">
    <property type="entry name" value="Ferritin-like_SF"/>
</dbReference>
<evidence type="ECO:0000256" key="2">
    <source>
        <dbReference type="ARBA" id="ARBA00022723"/>
    </source>
</evidence>
<dbReference type="PROSITE" id="PS50905">
    <property type="entry name" value="FERRITIN_LIKE"/>
    <property type="match status" value="1"/>
</dbReference>
<feature type="domain" description="Ferritin-like diiron" evidence="7">
    <location>
        <begin position="22"/>
        <end position="167"/>
    </location>
</feature>
<dbReference type="InterPro" id="IPR041719">
    <property type="entry name" value="Ferritin_prok"/>
</dbReference>
<sequence>MSLYFDDKRAEIHYCFVMTADTKNESKFLTLLREQVRNEFTASQQYIAVAVYFDGEDLPQLAQHFYSQANEERNHAMMMVQYFLDRDKRVEIPATGAVINEFASVREAIALALKQEREVTDEIVELARTARDDGDYVGEQFMQWFLKEQVEEVATMSTLLTVAERAGDNLFDLETFVDREMKVASGDSTAPQAAGGAI</sequence>
<dbReference type="PANTHER" id="PTHR11431">
    <property type="entry name" value="FERRITIN"/>
    <property type="match status" value="1"/>
</dbReference>
<dbReference type="SUPFAM" id="SSF47240">
    <property type="entry name" value="Ferritin-like"/>
    <property type="match status" value="1"/>
</dbReference>
<protein>
    <recommendedName>
        <fullName evidence="6">Ferritin</fullName>
    </recommendedName>
</protein>
<dbReference type="InterPro" id="IPR009040">
    <property type="entry name" value="Ferritin-like_diiron"/>
</dbReference>
<dbReference type="GO" id="GO:0006826">
    <property type="term" value="P:iron ion transport"/>
    <property type="evidence" value="ECO:0007669"/>
    <property type="project" value="InterPro"/>
</dbReference>
<evidence type="ECO:0000313" key="9">
    <source>
        <dbReference type="Proteomes" id="UP000641514"/>
    </source>
</evidence>
<keyword evidence="9" id="KW-1185">Reference proteome</keyword>
<dbReference type="InterPro" id="IPR012347">
    <property type="entry name" value="Ferritin-like"/>
</dbReference>
<dbReference type="GO" id="GO:0008198">
    <property type="term" value="F:ferrous iron binding"/>
    <property type="evidence" value="ECO:0007669"/>
    <property type="project" value="TreeGrafter"/>
</dbReference>
<dbReference type="Gene3D" id="1.20.1260.10">
    <property type="match status" value="1"/>
</dbReference>
<dbReference type="GO" id="GO:0004322">
    <property type="term" value="F:ferroxidase activity"/>
    <property type="evidence" value="ECO:0007669"/>
    <property type="project" value="TreeGrafter"/>
</dbReference>
<proteinExistence type="predicted"/>
<keyword evidence="4 5" id="KW-0408">Iron</keyword>
<dbReference type="Proteomes" id="UP000641514">
    <property type="component" value="Unassembled WGS sequence"/>
</dbReference>
<evidence type="ECO:0000259" key="7">
    <source>
        <dbReference type="PROSITE" id="PS50905"/>
    </source>
</evidence>
<feature type="binding site" evidence="5">
    <location>
        <position position="72"/>
    </location>
    <ligand>
        <name>Fe cation</name>
        <dbReference type="ChEBI" id="CHEBI:24875"/>
        <label>1</label>
    </ligand>
</feature>
<keyword evidence="1 6" id="KW-0409">Iron storage</keyword>
<dbReference type="EMBL" id="BMJH01000001">
    <property type="protein sequence ID" value="GGC64568.1"/>
    <property type="molecule type" value="Genomic_DNA"/>
</dbReference>
<keyword evidence="3" id="KW-0560">Oxidoreductase</keyword>
<evidence type="ECO:0000256" key="4">
    <source>
        <dbReference type="ARBA" id="ARBA00023004"/>
    </source>
</evidence>
<dbReference type="AlphaFoldDB" id="A0A916XEI6"/>